<proteinExistence type="predicted"/>
<sequence>MADWINFEALDIRAGRVVNVEDSQTKKPTYRLTIDFGPEIGSKISCGAYKNYLRESLLNKTVVCILNFGSKKMGPEISEVLVLGIANEKGETIYLTTESDVPIGGRVF</sequence>
<dbReference type="PANTHER" id="PTHR11586">
    <property type="entry name" value="TRNA-AMINOACYLATION COFACTOR ARC1 FAMILY MEMBER"/>
    <property type="match status" value="1"/>
</dbReference>
<evidence type="ECO:0000256" key="1">
    <source>
        <dbReference type="ARBA" id="ARBA00022555"/>
    </source>
</evidence>
<name>A0A1F6D9F7_9BACT</name>
<organism evidence="5 6">
    <name type="scientific">Candidatus Kaiserbacteria bacterium RIFCSPHIGHO2_01_FULL_55_17</name>
    <dbReference type="NCBI Taxonomy" id="1798484"/>
    <lineage>
        <taxon>Bacteria</taxon>
        <taxon>Candidatus Kaiseribacteriota</taxon>
    </lineage>
</organism>
<evidence type="ECO:0000313" key="5">
    <source>
        <dbReference type="EMBL" id="OGG57981.1"/>
    </source>
</evidence>
<keyword evidence="2 3" id="KW-0694">RNA-binding</keyword>
<dbReference type="InterPro" id="IPR051270">
    <property type="entry name" value="Tyrosine-tRNA_ligase_regulator"/>
</dbReference>
<dbReference type="SUPFAM" id="SSF50249">
    <property type="entry name" value="Nucleic acid-binding proteins"/>
    <property type="match status" value="1"/>
</dbReference>
<protein>
    <submittedName>
        <fullName evidence="5">Protein secretion chaperonin CsaA</fullName>
    </submittedName>
</protein>
<dbReference type="InterPro" id="IPR012340">
    <property type="entry name" value="NA-bd_OB-fold"/>
</dbReference>
<evidence type="ECO:0000259" key="4">
    <source>
        <dbReference type="PROSITE" id="PS50886"/>
    </source>
</evidence>
<keyword evidence="1 3" id="KW-0820">tRNA-binding</keyword>
<gene>
    <name evidence="5" type="ORF">A2853_03145</name>
</gene>
<dbReference type="PANTHER" id="PTHR11586:SF37">
    <property type="entry name" value="TRNA-BINDING DOMAIN-CONTAINING PROTEIN"/>
    <property type="match status" value="1"/>
</dbReference>
<dbReference type="InterPro" id="IPR002547">
    <property type="entry name" value="tRNA-bd_dom"/>
</dbReference>
<evidence type="ECO:0000256" key="3">
    <source>
        <dbReference type="PROSITE-ProRule" id="PRU00209"/>
    </source>
</evidence>
<evidence type="ECO:0000313" key="6">
    <source>
        <dbReference type="Proteomes" id="UP000177958"/>
    </source>
</evidence>
<dbReference type="EMBL" id="MFKX01000008">
    <property type="protein sequence ID" value="OGG57981.1"/>
    <property type="molecule type" value="Genomic_DNA"/>
</dbReference>
<dbReference type="Pfam" id="PF01588">
    <property type="entry name" value="tRNA_bind"/>
    <property type="match status" value="1"/>
</dbReference>
<reference evidence="5 6" key="1">
    <citation type="journal article" date="2016" name="Nat. Commun.">
        <title>Thousands of microbial genomes shed light on interconnected biogeochemical processes in an aquifer system.</title>
        <authorList>
            <person name="Anantharaman K."/>
            <person name="Brown C.T."/>
            <person name="Hug L.A."/>
            <person name="Sharon I."/>
            <person name="Castelle C.J."/>
            <person name="Probst A.J."/>
            <person name="Thomas B.C."/>
            <person name="Singh A."/>
            <person name="Wilkins M.J."/>
            <person name="Karaoz U."/>
            <person name="Brodie E.L."/>
            <person name="Williams K.H."/>
            <person name="Hubbard S.S."/>
            <person name="Banfield J.F."/>
        </authorList>
    </citation>
    <scope>NUCLEOTIDE SEQUENCE [LARGE SCALE GENOMIC DNA]</scope>
</reference>
<comment type="caution">
    <text evidence="5">The sequence shown here is derived from an EMBL/GenBank/DDBJ whole genome shotgun (WGS) entry which is preliminary data.</text>
</comment>
<accession>A0A1F6D9F7</accession>
<dbReference type="Proteomes" id="UP000177958">
    <property type="component" value="Unassembled WGS sequence"/>
</dbReference>
<dbReference type="AlphaFoldDB" id="A0A1F6D9F7"/>
<dbReference type="Gene3D" id="2.40.50.140">
    <property type="entry name" value="Nucleic acid-binding proteins"/>
    <property type="match status" value="1"/>
</dbReference>
<evidence type="ECO:0000256" key="2">
    <source>
        <dbReference type="ARBA" id="ARBA00022884"/>
    </source>
</evidence>
<feature type="domain" description="TRNA-binding" evidence="4">
    <location>
        <begin position="6"/>
        <end position="108"/>
    </location>
</feature>
<dbReference type="PROSITE" id="PS50886">
    <property type="entry name" value="TRBD"/>
    <property type="match status" value="1"/>
</dbReference>
<dbReference type="GO" id="GO:0000049">
    <property type="term" value="F:tRNA binding"/>
    <property type="evidence" value="ECO:0007669"/>
    <property type="project" value="UniProtKB-UniRule"/>
</dbReference>